<sequence>MIKIIQRQKVVDFTAFVISFVLNICLLYTFFLNPAVQVFFMIIIFSVFISLCLSKKYKTLSMHSATYPNDACDNVHAYEKILKSQSRLPAFLL</sequence>
<keyword evidence="1" id="KW-1133">Transmembrane helix</keyword>
<feature type="transmembrane region" description="Helical" evidence="1">
    <location>
        <begin position="12"/>
        <end position="31"/>
    </location>
</feature>
<keyword evidence="3" id="KW-1185">Reference proteome</keyword>
<dbReference type="Proteomes" id="UP000309788">
    <property type="component" value="Unassembled WGS sequence"/>
</dbReference>
<dbReference type="OrthoDB" id="9964815at2"/>
<keyword evidence="1" id="KW-0472">Membrane</keyword>
<dbReference type="EMBL" id="VCEI01000025">
    <property type="protein sequence ID" value="TLU92192.1"/>
    <property type="molecule type" value="Genomic_DNA"/>
</dbReference>
<accession>A0A5R9KBR4</accession>
<dbReference type="RefSeq" id="WP_138282301.1">
    <property type="nucleotide sequence ID" value="NZ_BMGE01000003.1"/>
</dbReference>
<evidence type="ECO:0000313" key="2">
    <source>
        <dbReference type="EMBL" id="TLU92192.1"/>
    </source>
</evidence>
<evidence type="ECO:0000313" key="3">
    <source>
        <dbReference type="Proteomes" id="UP000309788"/>
    </source>
</evidence>
<keyword evidence="1" id="KW-0812">Transmembrane</keyword>
<gene>
    <name evidence="2" type="ORF">FEM55_15735</name>
</gene>
<organism evidence="2 3">
    <name type="scientific">Dyadobacter sediminis</name>
    <dbReference type="NCBI Taxonomy" id="1493691"/>
    <lineage>
        <taxon>Bacteria</taxon>
        <taxon>Pseudomonadati</taxon>
        <taxon>Bacteroidota</taxon>
        <taxon>Cytophagia</taxon>
        <taxon>Cytophagales</taxon>
        <taxon>Spirosomataceae</taxon>
        <taxon>Dyadobacter</taxon>
    </lineage>
</organism>
<dbReference type="AlphaFoldDB" id="A0A5R9KBR4"/>
<proteinExistence type="predicted"/>
<feature type="transmembrane region" description="Helical" evidence="1">
    <location>
        <begin position="37"/>
        <end position="54"/>
    </location>
</feature>
<comment type="caution">
    <text evidence="2">The sequence shown here is derived from an EMBL/GenBank/DDBJ whole genome shotgun (WGS) entry which is preliminary data.</text>
</comment>
<protein>
    <submittedName>
        <fullName evidence="2">Uncharacterized protein</fullName>
    </submittedName>
</protein>
<evidence type="ECO:0000256" key="1">
    <source>
        <dbReference type="SAM" id="Phobius"/>
    </source>
</evidence>
<reference evidence="2 3" key="1">
    <citation type="submission" date="2019-05" db="EMBL/GenBank/DDBJ databases">
        <authorList>
            <person name="Qu J.-H."/>
        </authorList>
    </citation>
    <scope>NUCLEOTIDE SEQUENCE [LARGE SCALE GENOMIC DNA]</scope>
    <source>
        <strain evidence="2 3">Z12</strain>
    </source>
</reference>
<name>A0A5R9KBR4_9BACT</name>